<keyword evidence="2" id="KW-0812">Transmembrane</keyword>
<organism evidence="3 4">
    <name type="scientific">Thalassiosira oceanica</name>
    <name type="common">Marine diatom</name>
    <dbReference type="NCBI Taxonomy" id="159749"/>
    <lineage>
        <taxon>Eukaryota</taxon>
        <taxon>Sar</taxon>
        <taxon>Stramenopiles</taxon>
        <taxon>Ochrophyta</taxon>
        <taxon>Bacillariophyta</taxon>
        <taxon>Coscinodiscophyceae</taxon>
        <taxon>Thalassiosirophycidae</taxon>
        <taxon>Thalassiosirales</taxon>
        <taxon>Thalassiosiraceae</taxon>
        <taxon>Thalassiosira</taxon>
    </lineage>
</organism>
<reference evidence="3 4" key="1">
    <citation type="journal article" date="2012" name="Genome Biol.">
        <title>Genome and low-iron response of an oceanic diatom adapted to chronic iron limitation.</title>
        <authorList>
            <person name="Lommer M."/>
            <person name="Specht M."/>
            <person name="Roy A.S."/>
            <person name="Kraemer L."/>
            <person name="Andreson R."/>
            <person name="Gutowska M.A."/>
            <person name="Wolf J."/>
            <person name="Bergner S.V."/>
            <person name="Schilhabel M.B."/>
            <person name="Klostermeier U.C."/>
            <person name="Beiko R.G."/>
            <person name="Rosenstiel P."/>
            <person name="Hippler M."/>
            <person name="Laroche J."/>
        </authorList>
    </citation>
    <scope>NUCLEOTIDE SEQUENCE [LARGE SCALE GENOMIC DNA]</scope>
    <source>
        <strain evidence="3 4">CCMP1005</strain>
    </source>
</reference>
<feature type="transmembrane region" description="Helical" evidence="2">
    <location>
        <begin position="171"/>
        <end position="191"/>
    </location>
</feature>
<sequence>MLTWQESWECWRMPTTLRNSIPSRCFTVSVGGNDHSAGSQRSMSSNGYSRFQLADLGFFELLRPLSNFWHVVVLIIVTALAASSVDTLQNGIASVFSSDLLGFGLSDRTCTWITRVLLLAINVPAVIMSSKRFDVIGLFLAADIVCATAVLPVFLGLILEDVHFLIPAPTELGAFLGIISGICTVLVNGVINGHDEAVNGITGEVIATGPFSYFWLTNGAQCALCGAKTMVSFIVTPLFAGFFTLLFSRIDILVRGERAREPLIKHALFYKPNDTAGHYNLAENKGEVVEGSVEEVDAEEAGLSEKDAEAGESIPEEAPAKEEIVA</sequence>
<feature type="transmembrane region" description="Helical" evidence="2">
    <location>
        <begin position="135"/>
        <end position="159"/>
    </location>
</feature>
<keyword evidence="2" id="KW-0472">Membrane</keyword>
<keyword evidence="4" id="KW-1185">Reference proteome</keyword>
<protein>
    <submittedName>
        <fullName evidence="3">Uncharacterized protein</fullName>
    </submittedName>
</protein>
<proteinExistence type="predicted"/>
<name>K0RHZ0_THAOC</name>
<dbReference type="PANTHER" id="PTHR48086:SF10">
    <property type="entry name" value="AGR155CP"/>
    <property type="match status" value="1"/>
</dbReference>
<dbReference type="AlphaFoldDB" id="K0RHZ0"/>
<feature type="transmembrane region" description="Helical" evidence="2">
    <location>
        <begin position="109"/>
        <end position="129"/>
    </location>
</feature>
<gene>
    <name evidence="3" type="ORF">THAOC_32646</name>
</gene>
<feature type="transmembrane region" description="Helical" evidence="2">
    <location>
        <begin position="68"/>
        <end position="88"/>
    </location>
</feature>
<dbReference type="OrthoDB" id="6132759at2759"/>
<evidence type="ECO:0000313" key="3">
    <source>
        <dbReference type="EMBL" id="EJK48546.1"/>
    </source>
</evidence>
<dbReference type="Gene3D" id="1.20.1730.10">
    <property type="entry name" value="Sodium/glucose cotransporter"/>
    <property type="match status" value="1"/>
</dbReference>
<dbReference type="GO" id="GO:0015606">
    <property type="term" value="F:spermidine transmembrane transporter activity"/>
    <property type="evidence" value="ECO:0007669"/>
    <property type="project" value="TreeGrafter"/>
</dbReference>
<dbReference type="GO" id="GO:0005886">
    <property type="term" value="C:plasma membrane"/>
    <property type="evidence" value="ECO:0007669"/>
    <property type="project" value="TreeGrafter"/>
</dbReference>
<evidence type="ECO:0000256" key="2">
    <source>
        <dbReference type="SAM" id="Phobius"/>
    </source>
</evidence>
<accession>K0RHZ0</accession>
<comment type="caution">
    <text evidence="3">The sequence shown here is derived from an EMBL/GenBank/DDBJ whole genome shotgun (WGS) entry which is preliminary data.</text>
</comment>
<evidence type="ECO:0000256" key="1">
    <source>
        <dbReference type="SAM" id="MobiDB-lite"/>
    </source>
</evidence>
<dbReference type="EMBL" id="AGNL01045717">
    <property type="protein sequence ID" value="EJK48546.1"/>
    <property type="molecule type" value="Genomic_DNA"/>
</dbReference>
<dbReference type="PANTHER" id="PTHR48086">
    <property type="entry name" value="SODIUM/PROLINE SYMPORTER-RELATED"/>
    <property type="match status" value="1"/>
</dbReference>
<dbReference type="eggNOG" id="ENOG502QU2F">
    <property type="taxonomic scope" value="Eukaryota"/>
</dbReference>
<evidence type="ECO:0000313" key="4">
    <source>
        <dbReference type="Proteomes" id="UP000266841"/>
    </source>
</evidence>
<feature type="transmembrane region" description="Helical" evidence="2">
    <location>
        <begin position="230"/>
        <end position="250"/>
    </location>
</feature>
<dbReference type="InterPro" id="IPR038377">
    <property type="entry name" value="Na/Glc_symporter_sf"/>
</dbReference>
<feature type="compositionally biased region" description="Acidic residues" evidence="1">
    <location>
        <begin position="293"/>
        <end position="302"/>
    </location>
</feature>
<dbReference type="Proteomes" id="UP000266841">
    <property type="component" value="Unassembled WGS sequence"/>
</dbReference>
<dbReference type="InterPro" id="IPR050277">
    <property type="entry name" value="Sodium:Solute_Symporter"/>
</dbReference>
<keyword evidence="2" id="KW-1133">Transmembrane helix</keyword>
<feature type="region of interest" description="Disordered" evidence="1">
    <location>
        <begin position="293"/>
        <end position="326"/>
    </location>
</feature>